<evidence type="ECO:0000313" key="2">
    <source>
        <dbReference type="Proteomes" id="UP001358586"/>
    </source>
</evidence>
<proteinExistence type="predicted"/>
<gene>
    <name evidence="1" type="ORF">PVK06_007482</name>
</gene>
<keyword evidence="2" id="KW-1185">Reference proteome</keyword>
<reference evidence="1 2" key="1">
    <citation type="submission" date="2023-03" db="EMBL/GenBank/DDBJ databases">
        <title>WGS of Gossypium arboreum.</title>
        <authorList>
            <person name="Yu D."/>
        </authorList>
    </citation>
    <scope>NUCLEOTIDE SEQUENCE [LARGE SCALE GENOMIC DNA]</scope>
    <source>
        <tissue evidence="1">Leaf</tissue>
    </source>
</reference>
<dbReference type="EMBL" id="JARKNE010000003">
    <property type="protein sequence ID" value="KAK5838745.1"/>
    <property type="molecule type" value="Genomic_DNA"/>
</dbReference>
<accession>A0ABR0QHR7</accession>
<sequence length="99" mass="11324">MTNTLYKQLESYKIIKVIQDKLENMFGGQTTFARQSIITSVMNTQQKPGAPIKHHMITLMGYFTEAADNEANLNNNTQVEMVFKSLPEDLSSFRAEYDL</sequence>
<protein>
    <submittedName>
        <fullName evidence="1">Uncharacterized protein</fullName>
    </submittedName>
</protein>
<name>A0ABR0QHR7_GOSAR</name>
<dbReference type="Proteomes" id="UP001358586">
    <property type="component" value="Chromosome 3"/>
</dbReference>
<evidence type="ECO:0000313" key="1">
    <source>
        <dbReference type="EMBL" id="KAK5838745.1"/>
    </source>
</evidence>
<comment type="caution">
    <text evidence="1">The sequence shown here is derived from an EMBL/GenBank/DDBJ whole genome shotgun (WGS) entry which is preliminary data.</text>
</comment>
<organism evidence="1 2">
    <name type="scientific">Gossypium arboreum</name>
    <name type="common">Tree cotton</name>
    <name type="synonym">Gossypium nanking</name>
    <dbReference type="NCBI Taxonomy" id="29729"/>
    <lineage>
        <taxon>Eukaryota</taxon>
        <taxon>Viridiplantae</taxon>
        <taxon>Streptophyta</taxon>
        <taxon>Embryophyta</taxon>
        <taxon>Tracheophyta</taxon>
        <taxon>Spermatophyta</taxon>
        <taxon>Magnoliopsida</taxon>
        <taxon>eudicotyledons</taxon>
        <taxon>Gunneridae</taxon>
        <taxon>Pentapetalae</taxon>
        <taxon>rosids</taxon>
        <taxon>malvids</taxon>
        <taxon>Malvales</taxon>
        <taxon>Malvaceae</taxon>
        <taxon>Malvoideae</taxon>
        <taxon>Gossypium</taxon>
    </lineage>
</organism>